<name>A0A9Q0NFA1_9DIPT</name>
<reference evidence="3" key="1">
    <citation type="submission" date="2022-07" db="EMBL/GenBank/DDBJ databases">
        <authorList>
            <person name="Trinca V."/>
            <person name="Uliana J.V.C."/>
            <person name="Torres T.T."/>
            <person name="Ward R.J."/>
            <person name="Monesi N."/>
        </authorList>
    </citation>
    <scope>NUCLEOTIDE SEQUENCE</scope>
    <source>
        <strain evidence="3">HSMRA1968</strain>
        <tissue evidence="3">Whole embryos</tissue>
    </source>
</reference>
<gene>
    <name evidence="3" type="ORF">Bhyg_04422</name>
</gene>
<accession>A0A9Q0NFA1</accession>
<comment type="caution">
    <text evidence="3">The sequence shown here is derived from an EMBL/GenBank/DDBJ whole genome shotgun (WGS) entry which is preliminary data.</text>
</comment>
<evidence type="ECO:0000313" key="4">
    <source>
        <dbReference type="Proteomes" id="UP001151699"/>
    </source>
</evidence>
<feature type="compositionally biased region" description="Basic and acidic residues" evidence="2">
    <location>
        <begin position="82"/>
        <end position="95"/>
    </location>
</feature>
<dbReference type="PANTHER" id="PTHR15742">
    <property type="entry name" value="GIRDIN"/>
    <property type="match status" value="1"/>
</dbReference>
<feature type="region of interest" description="Disordered" evidence="2">
    <location>
        <begin position="67"/>
        <end position="106"/>
    </location>
</feature>
<evidence type="ECO:0000313" key="3">
    <source>
        <dbReference type="EMBL" id="KAJ6649188.1"/>
    </source>
</evidence>
<protein>
    <submittedName>
        <fullName evidence="3">Uncharacterized protein</fullName>
    </submittedName>
</protein>
<evidence type="ECO:0000256" key="2">
    <source>
        <dbReference type="SAM" id="MobiDB-lite"/>
    </source>
</evidence>
<organism evidence="3 4">
    <name type="scientific">Pseudolycoriella hygida</name>
    <dbReference type="NCBI Taxonomy" id="35572"/>
    <lineage>
        <taxon>Eukaryota</taxon>
        <taxon>Metazoa</taxon>
        <taxon>Ecdysozoa</taxon>
        <taxon>Arthropoda</taxon>
        <taxon>Hexapoda</taxon>
        <taxon>Insecta</taxon>
        <taxon>Pterygota</taxon>
        <taxon>Neoptera</taxon>
        <taxon>Endopterygota</taxon>
        <taxon>Diptera</taxon>
        <taxon>Nematocera</taxon>
        <taxon>Sciaroidea</taxon>
        <taxon>Sciaridae</taxon>
        <taxon>Pseudolycoriella</taxon>
    </lineage>
</organism>
<sequence length="280" mass="31621">MISQEKCFDGCDPKKSVVLSWDRKLSPTAPSSRLSLDAPVEKDEGISDEEDPAELRVLLELNEQESSQLRRKVEELENNNEVSKKQIKELQDKLKQSAGKPSSASKLPTILSKTAAADREVEKKLKDLEKTVTELKKQIAEKDKALEKLQTKPKEPTTISEPQSIDVKRQLESVEHEASVLRTKVLSMEQDNEKLVNENKKLALHAARLSRKDSTGDKDKNAEIVKLKDSITKLEKTKDELENKLKTILDVSADKLPQRTPKVFSENTSKLQLQCLNWTA</sequence>
<dbReference type="InterPro" id="IPR049885">
    <property type="entry name" value="MTCL1-3"/>
</dbReference>
<feature type="coiled-coil region" evidence="1">
    <location>
        <begin position="192"/>
        <end position="251"/>
    </location>
</feature>
<keyword evidence="4" id="KW-1185">Reference proteome</keyword>
<dbReference type="OrthoDB" id="10036174at2759"/>
<evidence type="ECO:0000256" key="1">
    <source>
        <dbReference type="SAM" id="Coils"/>
    </source>
</evidence>
<dbReference type="Proteomes" id="UP001151699">
    <property type="component" value="Chromosome A"/>
</dbReference>
<dbReference type="AlphaFoldDB" id="A0A9Q0NFA1"/>
<feature type="region of interest" description="Disordered" evidence="2">
    <location>
        <begin position="21"/>
        <end position="51"/>
    </location>
</feature>
<proteinExistence type="predicted"/>
<dbReference type="PANTHER" id="PTHR15742:SF5">
    <property type="entry name" value="GIRDIN"/>
    <property type="match status" value="1"/>
</dbReference>
<keyword evidence="1" id="KW-0175">Coiled coil</keyword>
<dbReference type="EMBL" id="WJQU01000001">
    <property type="protein sequence ID" value="KAJ6649188.1"/>
    <property type="molecule type" value="Genomic_DNA"/>
</dbReference>